<keyword evidence="2 5" id="KW-0812">Transmembrane</keyword>
<feature type="transmembrane region" description="Helical" evidence="5">
    <location>
        <begin position="240"/>
        <end position="260"/>
    </location>
</feature>
<evidence type="ECO:0000256" key="2">
    <source>
        <dbReference type="ARBA" id="ARBA00022692"/>
    </source>
</evidence>
<dbReference type="InterPro" id="IPR004837">
    <property type="entry name" value="NaCa_Exmemb"/>
</dbReference>
<dbReference type="EMBL" id="MFAC01000035">
    <property type="protein sequence ID" value="OGD66219.1"/>
    <property type="molecule type" value="Genomic_DNA"/>
</dbReference>
<evidence type="ECO:0000256" key="1">
    <source>
        <dbReference type="ARBA" id="ARBA00004141"/>
    </source>
</evidence>
<reference evidence="7 8" key="1">
    <citation type="journal article" date="2016" name="Nat. Commun.">
        <title>Thousands of microbial genomes shed light on interconnected biogeochemical processes in an aquifer system.</title>
        <authorList>
            <person name="Anantharaman K."/>
            <person name="Brown C.T."/>
            <person name="Hug L.A."/>
            <person name="Sharon I."/>
            <person name="Castelle C.J."/>
            <person name="Probst A.J."/>
            <person name="Thomas B.C."/>
            <person name="Singh A."/>
            <person name="Wilkins M.J."/>
            <person name="Karaoz U."/>
            <person name="Brodie E.L."/>
            <person name="Williams K.H."/>
            <person name="Hubbard S.S."/>
            <person name="Banfield J.F."/>
        </authorList>
    </citation>
    <scope>NUCLEOTIDE SEQUENCE [LARGE SCALE GENOMIC DNA]</scope>
</reference>
<dbReference type="PANTHER" id="PTHR10846">
    <property type="entry name" value="SODIUM/POTASSIUM/CALCIUM EXCHANGER"/>
    <property type="match status" value="1"/>
</dbReference>
<feature type="transmembrane region" description="Helical" evidence="5">
    <location>
        <begin position="103"/>
        <end position="121"/>
    </location>
</feature>
<comment type="caution">
    <text evidence="7">The sequence shown here is derived from an EMBL/GenBank/DDBJ whole genome shotgun (WGS) entry which is preliminary data.</text>
</comment>
<evidence type="ECO:0000256" key="4">
    <source>
        <dbReference type="ARBA" id="ARBA00023136"/>
    </source>
</evidence>
<evidence type="ECO:0000313" key="8">
    <source>
        <dbReference type="Proteomes" id="UP000186029"/>
    </source>
</evidence>
<dbReference type="STRING" id="1797580.A2Z61_00120"/>
<dbReference type="Gene3D" id="1.20.1420.30">
    <property type="entry name" value="NCX, central ion-binding region"/>
    <property type="match status" value="2"/>
</dbReference>
<evidence type="ECO:0000259" key="6">
    <source>
        <dbReference type="Pfam" id="PF01699"/>
    </source>
</evidence>
<feature type="transmembrane region" description="Helical" evidence="5">
    <location>
        <begin position="38"/>
        <end position="61"/>
    </location>
</feature>
<evidence type="ECO:0000256" key="5">
    <source>
        <dbReference type="SAM" id="Phobius"/>
    </source>
</evidence>
<dbReference type="Proteomes" id="UP000186029">
    <property type="component" value="Unassembled WGS sequence"/>
</dbReference>
<keyword evidence="3 5" id="KW-1133">Transmembrane helix</keyword>
<organism evidence="7 8">
    <name type="scientific">Candidatus Campbellbacteria bacterium RIFCSPLOWO2_02_35_12</name>
    <dbReference type="NCBI Taxonomy" id="1797580"/>
    <lineage>
        <taxon>Bacteria</taxon>
        <taxon>Candidatus Campbelliibacteriota</taxon>
    </lineage>
</organism>
<feature type="domain" description="Sodium/calcium exchanger membrane region" evidence="6">
    <location>
        <begin position="170"/>
        <end position="313"/>
    </location>
</feature>
<feature type="transmembrane region" description="Helical" evidence="5">
    <location>
        <begin position="162"/>
        <end position="184"/>
    </location>
</feature>
<gene>
    <name evidence="7" type="ORF">A2Z61_00120</name>
</gene>
<accession>A0A1F5EFM1</accession>
<keyword evidence="4 5" id="KW-0472">Membrane</keyword>
<proteinExistence type="predicted"/>
<feature type="transmembrane region" description="Helical" evidence="5">
    <location>
        <begin position="67"/>
        <end position="91"/>
    </location>
</feature>
<comment type="subcellular location">
    <subcellularLocation>
        <location evidence="1">Membrane</location>
        <topology evidence="1">Multi-pass membrane protein</topology>
    </subcellularLocation>
</comment>
<dbReference type="InterPro" id="IPR044880">
    <property type="entry name" value="NCX_ion-bd_dom_sf"/>
</dbReference>
<feature type="transmembrane region" description="Helical" evidence="5">
    <location>
        <begin position="133"/>
        <end position="150"/>
    </location>
</feature>
<dbReference type="GO" id="GO:0005262">
    <property type="term" value="F:calcium channel activity"/>
    <property type="evidence" value="ECO:0007669"/>
    <property type="project" value="TreeGrafter"/>
</dbReference>
<dbReference type="InterPro" id="IPR004481">
    <property type="entry name" value="K/Na/Ca-exchanger"/>
</dbReference>
<dbReference type="GO" id="GO:0006874">
    <property type="term" value="P:intracellular calcium ion homeostasis"/>
    <property type="evidence" value="ECO:0007669"/>
    <property type="project" value="TreeGrafter"/>
</dbReference>
<evidence type="ECO:0000313" key="7">
    <source>
        <dbReference type="EMBL" id="OGD66219.1"/>
    </source>
</evidence>
<dbReference type="GO" id="GO:0008273">
    <property type="term" value="F:calcium, potassium:sodium antiporter activity"/>
    <property type="evidence" value="ECO:0007669"/>
    <property type="project" value="TreeGrafter"/>
</dbReference>
<feature type="transmembrane region" description="Helical" evidence="5">
    <location>
        <begin position="297"/>
        <end position="313"/>
    </location>
</feature>
<protein>
    <recommendedName>
        <fullName evidence="6">Sodium/calcium exchanger membrane region domain-containing protein</fullName>
    </recommendedName>
</protein>
<feature type="transmembrane region" description="Helical" evidence="5">
    <location>
        <begin position="6"/>
        <end position="26"/>
    </location>
</feature>
<feature type="transmembrane region" description="Helical" evidence="5">
    <location>
        <begin position="204"/>
        <end position="228"/>
    </location>
</feature>
<name>A0A1F5EFM1_9BACT</name>
<dbReference type="Pfam" id="PF01699">
    <property type="entry name" value="Na_Ca_ex"/>
    <property type="match status" value="2"/>
</dbReference>
<dbReference type="AlphaFoldDB" id="A0A1F5EFM1"/>
<evidence type="ECO:0000256" key="3">
    <source>
        <dbReference type="ARBA" id="ARBA00022989"/>
    </source>
</evidence>
<feature type="transmembrane region" description="Helical" evidence="5">
    <location>
        <begin position="266"/>
        <end position="285"/>
    </location>
</feature>
<dbReference type="NCBIfam" id="TIGR00367">
    <property type="entry name" value="calcium/sodium antiporter"/>
    <property type="match status" value="1"/>
</dbReference>
<dbReference type="PANTHER" id="PTHR10846:SF8">
    <property type="entry name" value="INNER MEMBRANE PROTEIN YRBG"/>
    <property type="match status" value="1"/>
</dbReference>
<dbReference type="GO" id="GO:0005886">
    <property type="term" value="C:plasma membrane"/>
    <property type="evidence" value="ECO:0007669"/>
    <property type="project" value="TreeGrafter"/>
</dbReference>
<feature type="domain" description="Sodium/calcium exchanger membrane region" evidence="6">
    <location>
        <begin position="3"/>
        <end position="149"/>
    </location>
</feature>
<sequence>MISLILFFTGFYILIKGAKILIDGAISIARIFNISNWFTGVVIVGIGTSIPEFSINIASVFNNSPVGISAIIGSNTFNILFILGVSALFCPISMKKEWVIKDFLFNIIAVVVSAVVIIFPLFGKSGFLGVERIEALFLLTLFIGWSLYMFNRKIDDEKNVDYKIFSAFSSFVMIIVGFIGVFVGGHWVVDGAETIAVFFNASPALIGLTIVAAGTSLPELTVSMVALFKRRTEIAVGNIIGSNIFDFLGILGITALFRPIVVPSSAQFDIFATLGSVFLLFALTFIGRKYILSRTEGLIFIIGYILYLFFIIWRG</sequence>